<evidence type="ECO:0000313" key="2">
    <source>
        <dbReference type="Proteomes" id="UP001055167"/>
    </source>
</evidence>
<reference evidence="1" key="1">
    <citation type="journal article" date="2021" name="Front. Microbiol.">
        <title>Comprehensive Comparative Genomics and Phenotyping of Methylobacterium Species.</title>
        <authorList>
            <person name="Alessa O."/>
            <person name="Ogura Y."/>
            <person name="Fujitani Y."/>
            <person name="Takami H."/>
            <person name="Hayashi T."/>
            <person name="Sahin N."/>
            <person name="Tani A."/>
        </authorList>
    </citation>
    <scope>NUCLEOTIDE SEQUENCE</scope>
    <source>
        <strain evidence="1">KCTC 52305</strain>
    </source>
</reference>
<dbReference type="Proteomes" id="UP001055167">
    <property type="component" value="Unassembled WGS sequence"/>
</dbReference>
<evidence type="ECO:0000313" key="1">
    <source>
        <dbReference type="EMBL" id="GJD52739.1"/>
    </source>
</evidence>
<accession>A0ABQ4R676</accession>
<gene>
    <name evidence="1" type="ORF">OPKNFCMD_5506</name>
</gene>
<proteinExistence type="predicted"/>
<protein>
    <submittedName>
        <fullName evidence="1">Uncharacterized protein</fullName>
    </submittedName>
</protein>
<reference evidence="1" key="2">
    <citation type="submission" date="2021-08" db="EMBL/GenBank/DDBJ databases">
        <authorList>
            <person name="Tani A."/>
            <person name="Ola A."/>
            <person name="Ogura Y."/>
            <person name="Katsura K."/>
            <person name="Hayashi T."/>
        </authorList>
    </citation>
    <scope>NUCLEOTIDE SEQUENCE</scope>
    <source>
        <strain evidence="1">KCTC 52305</strain>
    </source>
</reference>
<comment type="caution">
    <text evidence="1">The sequence shown here is derived from an EMBL/GenBank/DDBJ whole genome shotgun (WGS) entry which is preliminary data.</text>
</comment>
<organism evidence="1 2">
    <name type="scientific">Methylobacterium crusticola</name>
    <dbReference type="NCBI Taxonomy" id="1697972"/>
    <lineage>
        <taxon>Bacteria</taxon>
        <taxon>Pseudomonadati</taxon>
        <taxon>Pseudomonadota</taxon>
        <taxon>Alphaproteobacteria</taxon>
        <taxon>Hyphomicrobiales</taxon>
        <taxon>Methylobacteriaceae</taxon>
        <taxon>Methylobacterium</taxon>
    </lineage>
</organism>
<name>A0ABQ4R676_9HYPH</name>
<sequence length="36" mass="3724">MIHARAEASGALAGSVAGFYNPVRRRSALKPVSPAD</sequence>
<dbReference type="EMBL" id="BPQH01000021">
    <property type="protein sequence ID" value="GJD52739.1"/>
    <property type="molecule type" value="Genomic_DNA"/>
</dbReference>
<keyword evidence="2" id="KW-1185">Reference proteome</keyword>